<evidence type="ECO:0000313" key="1">
    <source>
        <dbReference type="EMBL" id="KAK7603924.1"/>
    </source>
</evidence>
<dbReference type="InterPro" id="IPR046345">
    <property type="entry name" value="TraB_PrgY-like"/>
</dbReference>
<protein>
    <submittedName>
        <fullName evidence="1">Uncharacterized protein</fullName>
    </submittedName>
</protein>
<dbReference type="EMBL" id="JBBCAQ010000004">
    <property type="protein sequence ID" value="KAK7603924.1"/>
    <property type="molecule type" value="Genomic_DNA"/>
</dbReference>
<dbReference type="PANTHER" id="PTHR21530:SF7">
    <property type="entry name" value="TRAB DOMAIN-CONTAINING PROTEIN"/>
    <property type="match status" value="1"/>
</dbReference>
<gene>
    <name evidence="1" type="ORF">V9T40_004197</name>
</gene>
<name>A0AAN9TRI1_9HEMI</name>
<sequence length="310" mass="36054">MKRVQKKKPKVCGKRRVGDGRPRFSFKSMTVDGEKIFIVRHQASQIYILGTNHVDRRYVLMVRKLLNGLKPDAVGVELCRTRTGYKHLMTGDEHPSSLQSEFQFRLIPAQWRRLAIGEKLGLLYAYGAIRYAESKSFRVELLRYRQMRTYKLRPPTQVDDLVIGAELLAPFRNFMWRSDGADSKYLSNSCTHYKILLLDRPVQQTYALLAEALTDQQKQLILNYKENFEREFISCKEQNKEPIIATLMLNRQSKLYEIFVDQRDEHMAETMFAALVKDGIRKVFCIVGRTHVNGVLVKLNQLFKAKMAKG</sequence>
<evidence type="ECO:0000313" key="2">
    <source>
        <dbReference type="Proteomes" id="UP001367676"/>
    </source>
</evidence>
<keyword evidence="2" id="KW-1185">Reference proteome</keyword>
<dbReference type="PANTHER" id="PTHR21530">
    <property type="entry name" value="PHEROMONE SHUTDOWN PROTEIN"/>
    <property type="match status" value="1"/>
</dbReference>
<dbReference type="AlphaFoldDB" id="A0AAN9TRI1"/>
<proteinExistence type="predicted"/>
<reference evidence="1 2" key="1">
    <citation type="submission" date="2024-03" db="EMBL/GenBank/DDBJ databases">
        <title>Adaptation during the transition from Ophiocordyceps entomopathogen to insect associate is accompanied by gene loss and intensified selection.</title>
        <authorList>
            <person name="Ward C.M."/>
            <person name="Onetto C.A."/>
            <person name="Borneman A.R."/>
        </authorList>
    </citation>
    <scope>NUCLEOTIDE SEQUENCE [LARGE SCALE GENOMIC DNA]</scope>
    <source>
        <strain evidence="1">AWRI1</strain>
        <tissue evidence="1">Single Adult Female</tissue>
    </source>
</reference>
<accession>A0AAN9TRI1</accession>
<comment type="caution">
    <text evidence="1">The sequence shown here is derived from an EMBL/GenBank/DDBJ whole genome shotgun (WGS) entry which is preliminary data.</text>
</comment>
<organism evidence="1 2">
    <name type="scientific">Parthenolecanium corni</name>
    <dbReference type="NCBI Taxonomy" id="536013"/>
    <lineage>
        <taxon>Eukaryota</taxon>
        <taxon>Metazoa</taxon>
        <taxon>Ecdysozoa</taxon>
        <taxon>Arthropoda</taxon>
        <taxon>Hexapoda</taxon>
        <taxon>Insecta</taxon>
        <taxon>Pterygota</taxon>
        <taxon>Neoptera</taxon>
        <taxon>Paraneoptera</taxon>
        <taxon>Hemiptera</taxon>
        <taxon>Sternorrhyncha</taxon>
        <taxon>Coccoidea</taxon>
        <taxon>Coccidae</taxon>
        <taxon>Parthenolecanium</taxon>
    </lineage>
</organism>
<dbReference type="Proteomes" id="UP001367676">
    <property type="component" value="Unassembled WGS sequence"/>
</dbReference>